<organism evidence="1 2">
    <name type="scientific">Aporhodopirellula rubra</name>
    <dbReference type="NCBI Taxonomy" id="980271"/>
    <lineage>
        <taxon>Bacteria</taxon>
        <taxon>Pseudomonadati</taxon>
        <taxon>Planctomycetota</taxon>
        <taxon>Planctomycetia</taxon>
        <taxon>Pirellulales</taxon>
        <taxon>Pirellulaceae</taxon>
        <taxon>Aporhodopirellula</taxon>
    </lineage>
</organism>
<dbReference type="Proteomes" id="UP000536179">
    <property type="component" value="Unassembled WGS sequence"/>
</dbReference>
<evidence type="ECO:0000313" key="1">
    <source>
        <dbReference type="EMBL" id="MBB3204320.1"/>
    </source>
</evidence>
<dbReference type="AlphaFoldDB" id="A0A7W5DTY6"/>
<name>A0A7W5DTY6_9BACT</name>
<evidence type="ECO:0000313" key="2">
    <source>
        <dbReference type="Proteomes" id="UP000536179"/>
    </source>
</evidence>
<keyword evidence="2" id="KW-1185">Reference proteome</keyword>
<accession>A0A7W5DTY6</accession>
<proteinExistence type="predicted"/>
<sequence>MAVCAMGLSTLVIVTDMRSVTGGFARSAAKTAQDFGVLCLSICNLIPPSTLLEK</sequence>
<gene>
    <name evidence="1" type="ORF">FHS27_000084</name>
</gene>
<reference evidence="1 2" key="1">
    <citation type="submission" date="2020-08" db="EMBL/GenBank/DDBJ databases">
        <title>Genomic Encyclopedia of Type Strains, Phase III (KMG-III): the genomes of soil and plant-associated and newly described type strains.</title>
        <authorList>
            <person name="Whitman W."/>
        </authorList>
    </citation>
    <scope>NUCLEOTIDE SEQUENCE [LARGE SCALE GENOMIC DNA]</scope>
    <source>
        <strain evidence="1 2">CECT 8075</strain>
    </source>
</reference>
<protein>
    <submittedName>
        <fullName evidence="1">Uncharacterized protein</fullName>
    </submittedName>
</protein>
<dbReference type="EMBL" id="JACHXU010000001">
    <property type="protein sequence ID" value="MBB3204320.1"/>
    <property type="molecule type" value="Genomic_DNA"/>
</dbReference>
<comment type="caution">
    <text evidence="1">The sequence shown here is derived from an EMBL/GenBank/DDBJ whole genome shotgun (WGS) entry which is preliminary data.</text>
</comment>